<evidence type="ECO:0000256" key="1">
    <source>
        <dbReference type="SAM" id="MobiDB-lite"/>
    </source>
</evidence>
<reference evidence="4 5" key="1">
    <citation type="submission" date="2016-10" db="EMBL/GenBank/DDBJ databases">
        <authorList>
            <person name="de Groot N.N."/>
        </authorList>
    </citation>
    <scope>NUCLEOTIDE SEQUENCE [LARGE SCALE GENOMIC DNA]</scope>
    <source>
        <strain evidence="4 5">CGMCC 1.9159</strain>
    </source>
</reference>
<dbReference type="PROSITE" id="PS51746">
    <property type="entry name" value="PPM_2"/>
    <property type="match status" value="1"/>
</dbReference>
<keyword evidence="5" id="KW-1185">Reference proteome</keyword>
<dbReference type="CDD" id="cd00143">
    <property type="entry name" value="PP2Cc"/>
    <property type="match status" value="1"/>
</dbReference>
<dbReference type="EMBL" id="FNGP01000001">
    <property type="protein sequence ID" value="SDL08629.1"/>
    <property type="molecule type" value="Genomic_DNA"/>
</dbReference>
<dbReference type="SMART" id="SM00331">
    <property type="entry name" value="PP2C_SIG"/>
    <property type="match status" value="1"/>
</dbReference>
<name>A0A1G9H6Y1_9ACTN</name>
<evidence type="ECO:0000256" key="2">
    <source>
        <dbReference type="SAM" id="Phobius"/>
    </source>
</evidence>
<dbReference type="Proteomes" id="UP000199475">
    <property type="component" value="Unassembled WGS sequence"/>
</dbReference>
<organism evidence="4 5">
    <name type="scientific">Tessaracoccus oleiagri</name>
    <dbReference type="NCBI Taxonomy" id="686624"/>
    <lineage>
        <taxon>Bacteria</taxon>
        <taxon>Bacillati</taxon>
        <taxon>Actinomycetota</taxon>
        <taxon>Actinomycetes</taxon>
        <taxon>Propionibacteriales</taxon>
        <taxon>Propionibacteriaceae</taxon>
        <taxon>Tessaracoccus</taxon>
    </lineage>
</organism>
<dbReference type="OrthoDB" id="9801841at2"/>
<feature type="region of interest" description="Disordered" evidence="1">
    <location>
        <begin position="271"/>
        <end position="301"/>
    </location>
</feature>
<dbReference type="SUPFAM" id="SSF81606">
    <property type="entry name" value="PP2C-like"/>
    <property type="match status" value="1"/>
</dbReference>
<dbReference type="InterPro" id="IPR001932">
    <property type="entry name" value="PPM-type_phosphatase-like_dom"/>
</dbReference>
<evidence type="ECO:0000259" key="3">
    <source>
        <dbReference type="PROSITE" id="PS51746"/>
    </source>
</evidence>
<protein>
    <submittedName>
        <fullName evidence="4">Protein phosphatase</fullName>
    </submittedName>
</protein>
<feature type="domain" description="PPM-type phosphatase" evidence="3">
    <location>
        <begin position="5"/>
        <end position="237"/>
    </location>
</feature>
<dbReference type="InterPro" id="IPR036457">
    <property type="entry name" value="PPM-type-like_dom_sf"/>
</dbReference>
<dbReference type="RefSeq" id="WP_093247931.1">
    <property type="nucleotide sequence ID" value="NZ_FNGP01000001.1"/>
</dbReference>
<sequence>MYSLRYAAHSEVGRIRKNNQDAAYASPTMLLVCDGMGGAAAGDLASAVAATEASKSDRRFEDADEMLEAIAGIITRANGRLGELVEEDLTIDGMGTTFCGGIFNGREMAVGHIGDSRGYLLRDGELTQFTHDHSWVQSLIDEGKITPEQAATHPHRSLILRVLNGQELFEPDLMTLELQEGDRVLFCSDGLSGLVPDWKIRDVLASHEDLDEAIQRLARMANLAGGHDNITLVVGEVVAQDDALDARAGALYGSATEVEIPVVGALAAKAGKPTGYPESPSPPEVVATDQEPEEAARYAPKEQPHRWPGVLIALVAIALVIGAGAWGISSYAQSRYFIAAESGQVAIYNGLPGNILGYPLNAMTEGTDILVADLPAFHQRAVNNTIGVANLEAARATTQELRVIADRCRAVREERLKPAEPSVSPTPTASATIPGLPAAPGTPPLENVEPGYPTQLAPMTPTATAEADPESC</sequence>
<feature type="region of interest" description="Disordered" evidence="1">
    <location>
        <begin position="415"/>
        <end position="472"/>
    </location>
</feature>
<keyword evidence="2" id="KW-0812">Transmembrane</keyword>
<dbReference type="Pfam" id="PF13672">
    <property type="entry name" value="PP2C_2"/>
    <property type="match status" value="1"/>
</dbReference>
<gene>
    <name evidence="4" type="ORF">SAMN04488242_0115</name>
</gene>
<feature type="transmembrane region" description="Helical" evidence="2">
    <location>
        <begin position="307"/>
        <end position="328"/>
    </location>
</feature>
<proteinExistence type="predicted"/>
<dbReference type="Gene3D" id="3.60.40.10">
    <property type="entry name" value="PPM-type phosphatase domain"/>
    <property type="match status" value="1"/>
</dbReference>
<dbReference type="SMART" id="SM00332">
    <property type="entry name" value="PP2Cc"/>
    <property type="match status" value="1"/>
</dbReference>
<evidence type="ECO:0000313" key="4">
    <source>
        <dbReference type="EMBL" id="SDL08629.1"/>
    </source>
</evidence>
<dbReference type="STRING" id="686624.SAMN04488242_0115"/>
<keyword evidence="2" id="KW-1133">Transmembrane helix</keyword>
<dbReference type="AlphaFoldDB" id="A0A1G9H6Y1"/>
<evidence type="ECO:0000313" key="5">
    <source>
        <dbReference type="Proteomes" id="UP000199475"/>
    </source>
</evidence>
<keyword evidence="2" id="KW-0472">Membrane</keyword>
<accession>A0A1G9H6Y1</accession>